<dbReference type="RefSeq" id="WP_133678126.1">
    <property type="nucleotide sequence ID" value="NZ_SNZP01000001.1"/>
</dbReference>
<evidence type="ECO:0000256" key="1">
    <source>
        <dbReference type="ARBA" id="ARBA00004141"/>
    </source>
</evidence>
<dbReference type="PANTHER" id="PTHR32322">
    <property type="entry name" value="INNER MEMBRANE TRANSPORTER"/>
    <property type="match status" value="1"/>
</dbReference>
<evidence type="ECO:0000256" key="2">
    <source>
        <dbReference type="ARBA" id="ARBA00022692"/>
    </source>
</evidence>
<comment type="subcellular location">
    <subcellularLocation>
        <location evidence="1">Membrane</location>
        <topology evidence="1">Multi-pass membrane protein</topology>
    </subcellularLocation>
</comment>
<feature type="transmembrane region" description="Helical" evidence="5">
    <location>
        <begin position="249"/>
        <end position="270"/>
    </location>
</feature>
<accession>A0A4R7BCK8</accession>
<reference evidence="7 8" key="1">
    <citation type="submission" date="2019-03" db="EMBL/GenBank/DDBJ databases">
        <title>Genomic Encyclopedia of Type Strains, Phase III (KMG-III): the genomes of soil and plant-associated and newly described type strains.</title>
        <authorList>
            <person name="Whitman W."/>
        </authorList>
    </citation>
    <scope>NUCLEOTIDE SEQUENCE [LARGE SCALE GENOMIC DNA]</scope>
    <source>
        <strain evidence="7 8">CECT 8976</strain>
    </source>
</reference>
<comment type="caution">
    <text evidence="7">The sequence shown here is derived from an EMBL/GenBank/DDBJ whole genome shotgun (WGS) entry which is preliminary data.</text>
</comment>
<feature type="transmembrane region" description="Helical" evidence="5">
    <location>
        <begin position="276"/>
        <end position="298"/>
    </location>
</feature>
<feature type="transmembrane region" description="Helical" evidence="5">
    <location>
        <begin position="190"/>
        <end position="208"/>
    </location>
</feature>
<dbReference type="InterPro" id="IPR037185">
    <property type="entry name" value="EmrE-like"/>
</dbReference>
<evidence type="ECO:0000313" key="8">
    <source>
        <dbReference type="Proteomes" id="UP000295611"/>
    </source>
</evidence>
<dbReference type="AlphaFoldDB" id="A0A4R7BCK8"/>
<feature type="transmembrane region" description="Helical" evidence="5">
    <location>
        <begin position="102"/>
        <end position="122"/>
    </location>
</feature>
<evidence type="ECO:0000259" key="6">
    <source>
        <dbReference type="Pfam" id="PF00892"/>
    </source>
</evidence>
<dbReference type="PANTHER" id="PTHR32322:SF9">
    <property type="entry name" value="AMINO-ACID METABOLITE EFFLUX PUMP-RELATED"/>
    <property type="match status" value="1"/>
</dbReference>
<feature type="transmembrane region" description="Helical" evidence="5">
    <location>
        <begin position="12"/>
        <end position="31"/>
    </location>
</feature>
<name>A0A4R7BCK8_9NEIS</name>
<evidence type="ECO:0000313" key="7">
    <source>
        <dbReference type="EMBL" id="TDR82800.1"/>
    </source>
</evidence>
<dbReference type="InterPro" id="IPR050638">
    <property type="entry name" value="AA-Vitamin_Transporters"/>
</dbReference>
<feature type="transmembrane region" description="Helical" evidence="5">
    <location>
        <begin position="37"/>
        <end position="59"/>
    </location>
</feature>
<feature type="domain" description="EamA" evidence="6">
    <location>
        <begin position="159"/>
        <end position="291"/>
    </location>
</feature>
<dbReference type="EMBL" id="SNZP01000001">
    <property type="protein sequence ID" value="TDR82800.1"/>
    <property type="molecule type" value="Genomic_DNA"/>
</dbReference>
<evidence type="ECO:0000256" key="5">
    <source>
        <dbReference type="SAM" id="Phobius"/>
    </source>
</evidence>
<keyword evidence="4 5" id="KW-0472">Membrane</keyword>
<feature type="domain" description="EamA" evidence="6">
    <location>
        <begin position="10"/>
        <end position="146"/>
    </location>
</feature>
<dbReference type="GO" id="GO:0016020">
    <property type="term" value="C:membrane"/>
    <property type="evidence" value="ECO:0007669"/>
    <property type="project" value="UniProtKB-SubCell"/>
</dbReference>
<dbReference type="Proteomes" id="UP000295611">
    <property type="component" value="Unassembled WGS sequence"/>
</dbReference>
<keyword evidence="8" id="KW-1185">Reference proteome</keyword>
<keyword evidence="3 5" id="KW-1133">Transmembrane helix</keyword>
<evidence type="ECO:0000256" key="3">
    <source>
        <dbReference type="ARBA" id="ARBA00022989"/>
    </source>
</evidence>
<keyword evidence="2 5" id="KW-0812">Transmembrane</keyword>
<feature type="transmembrane region" description="Helical" evidence="5">
    <location>
        <begin position="71"/>
        <end position="90"/>
    </location>
</feature>
<dbReference type="OrthoDB" id="9810556at2"/>
<evidence type="ECO:0000256" key="4">
    <source>
        <dbReference type="ARBA" id="ARBA00023136"/>
    </source>
</evidence>
<dbReference type="InterPro" id="IPR000620">
    <property type="entry name" value="EamA_dom"/>
</dbReference>
<dbReference type="SUPFAM" id="SSF103481">
    <property type="entry name" value="Multidrug resistance efflux transporter EmrE"/>
    <property type="match status" value="2"/>
</dbReference>
<feature type="transmembrane region" description="Helical" evidence="5">
    <location>
        <begin position="214"/>
        <end position="237"/>
    </location>
</feature>
<dbReference type="Pfam" id="PF00892">
    <property type="entry name" value="EamA"/>
    <property type="match status" value="2"/>
</dbReference>
<protein>
    <submittedName>
        <fullName evidence="7">EamA-like transporter family protein</fullName>
    </submittedName>
</protein>
<organism evidence="7 8">
    <name type="scientific">Paludibacterium purpuratum</name>
    <dbReference type="NCBI Taxonomy" id="1144873"/>
    <lineage>
        <taxon>Bacteria</taxon>
        <taxon>Pseudomonadati</taxon>
        <taxon>Pseudomonadota</taxon>
        <taxon>Betaproteobacteria</taxon>
        <taxon>Neisseriales</taxon>
        <taxon>Chromobacteriaceae</taxon>
        <taxon>Paludibacterium</taxon>
    </lineage>
</organism>
<feature type="transmembrane region" description="Helical" evidence="5">
    <location>
        <begin position="129"/>
        <end position="151"/>
    </location>
</feature>
<sequence length="301" mass="32111">MHKSPSPIHYLLLLAIALIWGAQFIFNQIVIRELPPLTLAASRAAIGALTLALIGLFMPDERRHAAASARRLLPTYLLLAFFEALLPLFLLGWGQTRVESSVASILMGTIPIFTIVLAPLFVAGPHWRLPAVASVATGFVGILILVMPGLSGNWADSLLGELAVLGAAASVSVSLLMFNRLGGLSPVITVRNILALAALPLIVLALIVDRPWTLHISLGTLEALLVLGVFCAGIVYLMFARLIQMAGSVFTSLTNYLVPPVGVVIGAWIAEETIGLNAWIALALIAAALVINQPSLFLRRR</sequence>
<proteinExistence type="predicted"/>
<gene>
    <name evidence="7" type="ORF">DFP86_101190</name>
</gene>
<feature type="transmembrane region" description="Helical" evidence="5">
    <location>
        <begin position="157"/>
        <end position="178"/>
    </location>
</feature>